<dbReference type="Proteomes" id="UP001595477">
    <property type="component" value="Unassembled WGS sequence"/>
</dbReference>
<keyword evidence="1" id="KW-0472">Membrane</keyword>
<evidence type="ECO:0008006" key="4">
    <source>
        <dbReference type="Google" id="ProtNLM"/>
    </source>
</evidence>
<organism evidence="2 3">
    <name type="scientific">Alteromonas oceani</name>
    <dbReference type="NCBI Taxonomy" id="2071609"/>
    <lineage>
        <taxon>Bacteria</taxon>
        <taxon>Pseudomonadati</taxon>
        <taxon>Pseudomonadota</taxon>
        <taxon>Gammaproteobacteria</taxon>
        <taxon>Alteromonadales</taxon>
        <taxon>Alteromonadaceae</taxon>
        <taxon>Alteromonas/Salinimonas group</taxon>
        <taxon>Alteromonas</taxon>
    </lineage>
</organism>
<protein>
    <recommendedName>
        <fullName evidence="4">SMODS and SLOG-associating 2TM effector domain-containing protein</fullName>
    </recommendedName>
</protein>
<feature type="transmembrane region" description="Helical" evidence="1">
    <location>
        <begin position="561"/>
        <end position="583"/>
    </location>
</feature>
<dbReference type="RefSeq" id="WP_123326985.1">
    <property type="nucleotide sequence ID" value="NZ_JBHRSX010000067.1"/>
</dbReference>
<evidence type="ECO:0000256" key="1">
    <source>
        <dbReference type="SAM" id="Phobius"/>
    </source>
</evidence>
<evidence type="ECO:0000313" key="3">
    <source>
        <dbReference type="Proteomes" id="UP001595477"/>
    </source>
</evidence>
<keyword evidence="1" id="KW-1133">Transmembrane helix</keyword>
<keyword evidence="3" id="KW-1185">Reference proteome</keyword>
<keyword evidence="1" id="KW-0812">Transmembrane</keyword>
<sequence>MEKIACVLHNYASPNKVARSETERKYHRIANELYDCRENSLPIVRLTSSLAVGADRLGMSADFSKNLHEFAQVEHAAILPFSTSQYRNDFKDSSSITNHLLTEVQEFDQLIDNVVSQSVPRLVELDGDYTNGDSRDAAYFRCSKVLVENCDLIIAIYDGNPSSNENKGHKAGTHSSVQLTLEARKPVIQIDPRGEQQCQIWQSTRFGREEAVEAVSQTAIETLVGRLVLFTDIFRLDEEDASSTSTARENSILRSATELQKGAKYLDFDERCLPDYDYSGPINAKFSTVDKLRGAHAFNWFKQLFFNAKRVSQIKSAYNKNSTVDRVDESNVTVNSDAYFSHFQVADSLAVRYAAIHRSTFFLIYTLAALALISAAVGAIFKDYTTVLYTSVGLKAVALISIYLLYKHDAHNHHMWLQNRCLAEGIRPNVYLSALGRCFSFLDTRSSDEFMHREVLGHGHSGGQWVCIHAEVVARYVGFRQCPMANANYRESAIKFLQNKWLQGQSNYHLDNAAKMKQLGEKLSGWTHWLFYLTAVFLVFKVVFMSIYVNGKVPETSFWYYPSKFTTLSTILFPILASFLFAVRNHAEFDISSQRSLTMLAFFYSMKEYFNRLKFNNSSPTTSSTDALDIGLHKLSDVSVREVSEWIEIYEVKESEPG</sequence>
<dbReference type="EMBL" id="JBHRSX010000067">
    <property type="protein sequence ID" value="MFC3203226.1"/>
    <property type="molecule type" value="Genomic_DNA"/>
</dbReference>
<comment type="caution">
    <text evidence="2">The sequence shown here is derived from an EMBL/GenBank/DDBJ whole genome shotgun (WGS) entry which is preliminary data.</text>
</comment>
<gene>
    <name evidence="2" type="ORF">ACFOEW_15550</name>
</gene>
<name>A0ABV7K4H6_9ALTE</name>
<feature type="transmembrane region" description="Helical" evidence="1">
    <location>
        <begin position="529"/>
        <end position="549"/>
    </location>
</feature>
<accession>A0ABV7K4H6</accession>
<evidence type="ECO:0000313" key="2">
    <source>
        <dbReference type="EMBL" id="MFC3203226.1"/>
    </source>
</evidence>
<feature type="transmembrane region" description="Helical" evidence="1">
    <location>
        <begin position="387"/>
        <end position="406"/>
    </location>
</feature>
<dbReference type="Gene3D" id="3.40.50.450">
    <property type="match status" value="1"/>
</dbReference>
<proteinExistence type="predicted"/>
<reference evidence="3" key="1">
    <citation type="journal article" date="2019" name="Int. J. Syst. Evol. Microbiol.">
        <title>The Global Catalogue of Microorganisms (GCM) 10K type strain sequencing project: providing services to taxonomists for standard genome sequencing and annotation.</title>
        <authorList>
            <consortium name="The Broad Institute Genomics Platform"/>
            <consortium name="The Broad Institute Genome Sequencing Center for Infectious Disease"/>
            <person name="Wu L."/>
            <person name="Ma J."/>
        </authorList>
    </citation>
    <scope>NUCLEOTIDE SEQUENCE [LARGE SCALE GENOMIC DNA]</scope>
    <source>
        <strain evidence="3">KCTC 52449</strain>
    </source>
</reference>
<feature type="transmembrane region" description="Helical" evidence="1">
    <location>
        <begin position="362"/>
        <end position="381"/>
    </location>
</feature>